<dbReference type="KEGG" id="xyk:GT347_22625"/>
<dbReference type="NCBIfam" id="NF005073">
    <property type="entry name" value="PRK06495.1"/>
    <property type="match status" value="1"/>
</dbReference>
<dbReference type="SUPFAM" id="SSF52096">
    <property type="entry name" value="ClpP/crotonase"/>
    <property type="match status" value="1"/>
</dbReference>
<dbReference type="InterPro" id="IPR018376">
    <property type="entry name" value="Enoyl-CoA_hyd/isom_CS"/>
</dbReference>
<keyword evidence="3" id="KW-0413">Isomerase</keyword>
<dbReference type="Proteomes" id="UP000464787">
    <property type="component" value="Chromosome"/>
</dbReference>
<dbReference type="AlphaFoldDB" id="A0A857JBD1"/>
<dbReference type="GO" id="GO:0016853">
    <property type="term" value="F:isomerase activity"/>
    <property type="evidence" value="ECO:0007669"/>
    <property type="project" value="UniProtKB-KW"/>
</dbReference>
<name>A0A857JBD1_9BURK</name>
<sequence>MEFQTLQLSVDGGVAVLTLARPPVNAQNALLRAEITQAFDMLNDSEAVRCIVLTGQGSCFSAGADLKDRPSAEEPGAFWRHNRHVRESFNAIAECSKPTIAAINGAAIGAGFALAVSCDIWLAADSAYVQMPEINVGLAGGAALLQGVFGKSRARRMFFTGMKVTAQELYRLGLVEACVPAAELMPQALAIAREIAAKSPTGLHYAKEAMRLTAVMPEREGYRHEQNMTHALSRTADSQELRAAFLEKRAPRFDRS</sequence>
<dbReference type="InterPro" id="IPR029045">
    <property type="entry name" value="ClpP/crotonase-like_dom_sf"/>
</dbReference>
<evidence type="ECO:0000256" key="2">
    <source>
        <dbReference type="RuleBase" id="RU003707"/>
    </source>
</evidence>
<reference evidence="3 4" key="1">
    <citation type="submission" date="2020-01" db="EMBL/GenBank/DDBJ databases">
        <title>Genome sequencing of strain KACC 21265.</title>
        <authorList>
            <person name="Heo J."/>
            <person name="Kim S.-J."/>
            <person name="Kim J.-S."/>
            <person name="Hong S.-B."/>
            <person name="Kwon S.-W."/>
        </authorList>
    </citation>
    <scope>NUCLEOTIDE SEQUENCE [LARGE SCALE GENOMIC DNA]</scope>
    <source>
        <strain evidence="3 4">KACC 21265</strain>
    </source>
</reference>
<accession>A0A857JBD1</accession>
<dbReference type="Pfam" id="PF00378">
    <property type="entry name" value="ECH_1"/>
    <property type="match status" value="1"/>
</dbReference>
<comment type="similarity">
    <text evidence="1 2">Belongs to the enoyl-CoA hydratase/isomerase family.</text>
</comment>
<proteinExistence type="inferred from homology"/>
<evidence type="ECO:0000256" key="1">
    <source>
        <dbReference type="ARBA" id="ARBA00005254"/>
    </source>
</evidence>
<dbReference type="EMBL" id="CP047650">
    <property type="protein sequence ID" value="QHJ00524.1"/>
    <property type="molecule type" value="Genomic_DNA"/>
</dbReference>
<dbReference type="PROSITE" id="PS00166">
    <property type="entry name" value="ENOYL_COA_HYDRATASE"/>
    <property type="match status" value="1"/>
</dbReference>
<evidence type="ECO:0000313" key="3">
    <source>
        <dbReference type="EMBL" id="QHJ00524.1"/>
    </source>
</evidence>
<protein>
    <submittedName>
        <fullName evidence="3">Enoyl-CoA hydratase/isomerase family protein</fullName>
    </submittedName>
</protein>
<dbReference type="PANTHER" id="PTHR11941:SF54">
    <property type="entry name" value="ENOYL-COA HYDRATASE, MITOCHONDRIAL"/>
    <property type="match status" value="1"/>
</dbReference>
<organism evidence="3 4">
    <name type="scientific">Xylophilus rhododendri</name>
    <dbReference type="NCBI Taxonomy" id="2697032"/>
    <lineage>
        <taxon>Bacteria</taxon>
        <taxon>Pseudomonadati</taxon>
        <taxon>Pseudomonadota</taxon>
        <taxon>Betaproteobacteria</taxon>
        <taxon>Burkholderiales</taxon>
        <taxon>Xylophilus</taxon>
    </lineage>
</organism>
<dbReference type="InterPro" id="IPR001753">
    <property type="entry name" value="Enoyl-CoA_hydra/iso"/>
</dbReference>
<evidence type="ECO:0000313" key="4">
    <source>
        <dbReference type="Proteomes" id="UP000464787"/>
    </source>
</evidence>
<dbReference type="GO" id="GO:0006635">
    <property type="term" value="P:fatty acid beta-oxidation"/>
    <property type="evidence" value="ECO:0007669"/>
    <property type="project" value="TreeGrafter"/>
</dbReference>
<keyword evidence="4" id="KW-1185">Reference proteome</keyword>
<dbReference type="PANTHER" id="PTHR11941">
    <property type="entry name" value="ENOYL-COA HYDRATASE-RELATED"/>
    <property type="match status" value="1"/>
</dbReference>
<dbReference type="CDD" id="cd06558">
    <property type="entry name" value="crotonase-like"/>
    <property type="match status" value="1"/>
</dbReference>
<gene>
    <name evidence="3" type="ORF">GT347_22625</name>
</gene>
<dbReference type="RefSeq" id="WP_160554334.1">
    <property type="nucleotide sequence ID" value="NZ_CP047650.1"/>
</dbReference>
<dbReference type="Gene3D" id="3.90.226.10">
    <property type="entry name" value="2-enoyl-CoA Hydratase, Chain A, domain 1"/>
    <property type="match status" value="1"/>
</dbReference>